<keyword evidence="3 6" id="KW-0812">Transmembrane</keyword>
<evidence type="ECO:0000256" key="6">
    <source>
        <dbReference type="SAM" id="Phobius"/>
    </source>
</evidence>
<keyword evidence="5 6" id="KW-0472">Membrane</keyword>
<feature type="transmembrane region" description="Helical" evidence="6">
    <location>
        <begin position="29"/>
        <end position="48"/>
    </location>
</feature>
<dbReference type="STRING" id="292564.Cyagr_0272"/>
<dbReference type="HOGENOM" id="CLU_028453_1_0_3"/>
<evidence type="ECO:0000256" key="2">
    <source>
        <dbReference type="ARBA" id="ARBA00009477"/>
    </source>
</evidence>
<proteinExistence type="inferred from homology"/>
<protein>
    <recommendedName>
        <fullName evidence="7">Multidrug resistance protein MdtA-like barrel-sandwich hybrid domain-containing protein</fullName>
    </recommendedName>
</protein>
<keyword evidence="4 6" id="KW-1133">Transmembrane helix</keyword>
<evidence type="ECO:0000313" key="8">
    <source>
        <dbReference type="EMBL" id="AFY27473.1"/>
    </source>
</evidence>
<feature type="domain" description="Multidrug resistance protein MdtA-like barrel-sandwich hybrid" evidence="7">
    <location>
        <begin position="71"/>
        <end position="225"/>
    </location>
</feature>
<dbReference type="InterPro" id="IPR058625">
    <property type="entry name" value="MdtA-like_BSH"/>
</dbReference>
<evidence type="ECO:0000256" key="3">
    <source>
        <dbReference type="ARBA" id="ARBA00022692"/>
    </source>
</evidence>
<evidence type="ECO:0000256" key="4">
    <source>
        <dbReference type="ARBA" id="ARBA00022989"/>
    </source>
</evidence>
<comment type="similarity">
    <text evidence="2">Belongs to the membrane fusion protein (MFP) (TC 8.A.1) family.</text>
</comment>
<sequence>MQLFRRQALESVTSAEQFHQPQRLIRPNLWLLLVGILGFSGYLVQWSLQGRLPVRIEGRGLLVRPGSLQPVQSRSAGPLTSLSIQTGSCVRKGEVVARIDPLQQRLKREEEVQALALLAAQDDQEGARERNLLAMVEADLARLLPYRGTGAIAEQSFIDKEKEIQRVRTETAASANRRLQAIQARQAAIRSLDQEMAQNAVVLAPASGCVVNVNAQPGQMVQVGASLLEIDKSRPSDPLISLAFFPVKDGKRLQIGQRVRVTPSTTQAQRHGGIVGTIVEIQPLPVNRDTLLHRLGIPSLVNTVEAANRGEGGQGHEPMIQVRTSLARSAATRSGYDWGGGADPDLVLSAGTTTTVKVDVEERQPISYLIPQLRNLSGIY</sequence>
<dbReference type="KEGG" id="cgc:Cyagr_0272"/>
<dbReference type="Proteomes" id="UP000010388">
    <property type="component" value="Chromosome"/>
</dbReference>
<dbReference type="Gene3D" id="2.40.50.100">
    <property type="match status" value="1"/>
</dbReference>
<evidence type="ECO:0000313" key="9">
    <source>
        <dbReference type="Proteomes" id="UP000010388"/>
    </source>
</evidence>
<name>K9P3C3_CYAGP</name>
<dbReference type="GO" id="GO:0016020">
    <property type="term" value="C:membrane"/>
    <property type="evidence" value="ECO:0007669"/>
    <property type="project" value="UniProtKB-SubCell"/>
</dbReference>
<evidence type="ECO:0000256" key="5">
    <source>
        <dbReference type="ARBA" id="ARBA00023136"/>
    </source>
</evidence>
<dbReference type="eggNOG" id="COG1566">
    <property type="taxonomic scope" value="Bacteria"/>
</dbReference>
<dbReference type="InterPro" id="IPR050739">
    <property type="entry name" value="MFP"/>
</dbReference>
<dbReference type="EMBL" id="CP003495">
    <property type="protein sequence ID" value="AFY27473.1"/>
    <property type="molecule type" value="Genomic_DNA"/>
</dbReference>
<dbReference type="Pfam" id="PF25917">
    <property type="entry name" value="BSH_RND"/>
    <property type="match status" value="1"/>
</dbReference>
<dbReference type="PANTHER" id="PTHR30386">
    <property type="entry name" value="MEMBRANE FUSION SUBUNIT OF EMRAB-TOLC MULTIDRUG EFFLUX PUMP"/>
    <property type="match status" value="1"/>
</dbReference>
<comment type="subcellular location">
    <subcellularLocation>
        <location evidence="1">Membrane</location>
        <topology evidence="1">Single-pass membrane protein</topology>
    </subcellularLocation>
</comment>
<gene>
    <name evidence="8" type="ordered locus">Cyagr_0272</name>
</gene>
<evidence type="ECO:0000259" key="7">
    <source>
        <dbReference type="Pfam" id="PF25917"/>
    </source>
</evidence>
<dbReference type="AlphaFoldDB" id="K9P3C3"/>
<accession>K9P3C3</accession>
<dbReference type="OrthoDB" id="8439633at2"/>
<dbReference type="PANTHER" id="PTHR30386:SF26">
    <property type="entry name" value="TRANSPORT PROTEIN COMB"/>
    <property type="match status" value="1"/>
</dbReference>
<evidence type="ECO:0000256" key="1">
    <source>
        <dbReference type="ARBA" id="ARBA00004167"/>
    </source>
</evidence>
<organism evidence="8 9">
    <name type="scientific">Cyanobium gracile (strain ATCC 27147 / PCC 6307)</name>
    <dbReference type="NCBI Taxonomy" id="292564"/>
    <lineage>
        <taxon>Bacteria</taxon>
        <taxon>Bacillati</taxon>
        <taxon>Cyanobacteriota</taxon>
        <taxon>Cyanophyceae</taxon>
        <taxon>Synechococcales</taxon>
        <taxon>Prochlorococcaceae</taxon>
        <taxon>Cyanobium</taxon>
    </lineage>
</organism>
<reference evidence="9" key="1">
    <citation type="journal article" date="2013" name="Proc. Natl. Acad. Sci. U.S.A.">
        <title>Improving the coverage of the cyanobacterial phylum using diversity-driven genome sequencing.</title>
        <authorList>
            <person name="Shih P.M."/>
            <person name="Wu D."/>
            <person name="Latifi A."/>
            <person name="Axen S.D."/>
            <person name="Fewer D.P."/>
            <person name="Talla E."/>
            <person name="Calteau A."/>
            <person name="Cai F."/>
            <person name="Tandeau de Marsac N."/>
            <person name="Rippka R."/>
            <person name="Herdman M."/>
            <person name="Sivonen K."/>
            <person name="Coursin T."/>
            <person name="Laurent T."/>
            <person name="Goodwin L."/>
            <person name="Nolan M."/>
            <person name="Davenport K.W."/>
            <person name="Han C.S."/>
            <person name="Rubin E.M."/>
            <person name="Eisen J.A."/>
            <person name="Woyke T."/>
            <person name="Gugger M."/>
            <person name="Kerfeld C.A."/>
        </authorList>
    </citation>
    <scope>NUCLEOTIDE SEQUENCE [LARGE SCALE GENOMIC DNA]</scope>
    <source>
        <strain evidence="9">ATCC 27147 / PCC 6307</strain>
    </source>
</reference>
<dbReference type="Gene3D" id="1.10.287.470">
    <property type="entry name" value="Helix hairpin bin"/>
    <property type="match status" value="1"/>
</dbReference>
<dbReference type="Gene3D" id="2.40.30.170">
    <property type="match status" value="1"/>
</dbReference>